<proteinExistence type="inferred from homology"/>
<keyword evidence="6" id="KW-0732">Signal</keyword>
<dbReference type="GO" id="GO:0005507">
    <property type="term" value="F:copper ion binding"/>
    <property type="evidence" value="ECO:0007669"/>
    <property type="project" value="InterPro"/>
</dbReference>
<dbReference type="AlphaFoldDB" id="A0A9W7XV92"/>
<dbReference type="EMBL" id="JANBOJ010000312">
    <property type="protein sequence ID" value="KAJ1719976.1"/>
    <property type="molecule type" value="Genomic_DNA"/>
</dbReference>
<accession>A0A9W7XV92</accession>
<dbReference type="Pfam" id="PF00394">
    <property type="entry name" value="Cu-oxidase"/>
    <property type="match status" value="1"/>
</dbReference>
<feature type="domain" description="Plastocyanin-like" evidence="9">
    <location>
        <begin position="27"/>
        <end position="142"/>
    </location>
</feature>
<dbReference type="PROSITE" id="PS00080">
    <property type="entry name" value="MULTICOPPER_OXIDASE2"/>
    <property type="match status" value="1"/>
</dbReference>
<sequence>MVARLLAPLAAAVLAASAARVEYDWTISNSKVKMDKATERLAVVVNGEYPMPVATAQLGDTLVLNIHNALDEPTGLHSHGILNNGTNFFDGAGMVTECGVAPGSRLAYEIPIRQTGTYWLHGHHNSQYINGLRGPLIVTDPEGEPYEYDEDVVLAFEDWFPRASTMKMDPEARRQQQQQMAADGPPDPSQKYPLAVINGINGADAPDINFTPGRTYRLRLLNMGSTSMFRFSIAGHTMHVIEADGVATERRRVDSVLLGVAQRVSVLVTARAAAAANFRYHLECFTDVFPRLAGFNPRRHVGSVVYGDALGYGEDGPAPWQDEGLEEFDDLALVPLEKAPAVRPDVVHELVVSADRTQSDLVQAFINGISFALPHVPSLFTALNGTGSSAAAGRALQPADFGRQCNAKILPHLAAVELRVLNTDSVFHPMHLHGHFFQIVERGRIGEPRSARVASGEPMRRDTILVGPGQYAVLRFVADNPGVWLMHCHIERHMELGLSMMFVSAPDVMRERFSVPDPVREHKLIYTEMLSQHDIAVDLEGLVVVAGPGALLPAGRKRRRQRQRQQQQQQAAVSSVVPRPVVETHDAAERLYTKNGLPLFEVLDKAGPGSCEASDAEQNEKEGPVAAVLRRRQRRQSSGRRSTGGAVPAVSHMADGGGAPREDLSDAYYRRLHRRPEYLEKRIRNRELELYQYARWRETQRRNAGRSSSSSSSEPAVGLAVPTAAAAASAATVAASEPKADAARVAAARKKDGGDKGGRAGKRGVRSNELRGLADSPGFARAREKATAAGGSVEPSSPGTAATVDGALGAGALDGPRVPELSPAERRAAHVGARVLEQLLVQAARLPPAGGSDHGDARGVAGPCCPAEFALPPRLFGHMMRQRELQQQQQDG</sequence>
<dbReference type="PANTHER" id="PTHR11709:SF361">
    <property type="entry name" value="IRON TRANSPORT MULTICOPPER OXIDASE FET3"/>
    <property type="match status" value="1"/>
</dbReference>
<feature type="compositionally biased region" description="Low complexity" evidence="5">
    <location>
        <begin position="799"/>
        <end position="815"/>
    </location>
</feature>
<dbReference type="Gene3D" id="2.60.40.420">
    <property type="entry name" value="Cupredoxins - blue copper proteins"/>
    <property type="match status" value="3"/>
</dbReference>
<dbReference type="PANTHER" id="PTHR11709">
    <property type="entry name" value="MULTI-COPPER OXIDASE"/>
    <property type="match status" value="1"/>
</dbReference>
<feature type="region of interest" description="Disordered" evidence="5">
    <location>
        <begin position="608"/>
        <end position="663"/>
    </location>
</feature>
<evidence type="ECO:0000256" key="3">
    <source>
        <dbReference type="ARBA" id="ARBA00023002"/>
    </source>
</evidence>
<evidence type="ECO:0000256" key="6">
    <source>
        <dbReference type="SAM" id="SignalP"/>
    </source>
</evidence>
<evidence type="ECO:0000313" key="10">
    <source>
        <dbReference type="EMBL" id="KAJ1719976.1"/>
    </source>
</evidence>
<feature type="domain" description="Plastocyanin-like" evidence="8">
    <location>
        <begin position="374"/>
        <end position="506"/>
    </location>
</feature>
<name>A0A9W7XV92_9FUNG</name>
<evidence type="ECO:0000259" key="7">
    <source>
        <dbReference type="Pfam" id="PF00394"/>
    </source>
</evidence>
<protein>
    <submittedName>
        <fullName evidence="10">Ferroxidase fet3</fullName>
    </submittedName>
</protein>
<feature type="region of interest" description="Disordered" evidence="5">
    <location>
        <begin position="554"/>
        <end position="579"/>
    </location>
</feature>
<evidence type="ECO:0000259" key="8">
    <source>
        <dbReference type="Pfam" id="PF07731"/>
    </source>
</evidence>
<dbReference type="Proteomes" id="UP001149813">
    <property type="component" value="Unassembled WGS sequence"/>
</dbReference>
<dbReference type="InterPro" id="IPR001117">
    <property type="entry name" value="Cu-oxidase_2nd"/>
</dbReference>
<feature type="region of interest" description="Disordered" evidence="5">
    <location>
        <begin position="732"/>
        <end position="820"/>
    </location>
</feature>
<keyword evidence="3" id="KW-0560">Oxidoreductase</keyword>
<feature type="signal peptide" evidence="6">
    <location>
        <begin position="1"/>
        <end position="18"/>
    </location>
</feature>
<feature type="compositionally biased region" description="Basic and acidic residues" evidence="5">
    <location>
        <begin position="749"/>
        <end position="758"/>
    </location>
</feature>
<comment type="similarity">
    <text evidence="1">Belongs to the multicopper oxidase family.</text>
</comment>
<feature type="domain" description="Plastocyanin-like" evidence="7">
    <location>
        <begin position="150"/>
        <end position="282"/>
    </location>
</feature>
<reference evidence="10" key="1">
    <citation type="submission" date="2022-07" db="EMBL/GenBank/DDBJ databases">
        <title>Phylogenomic reconstructions and comparative analyses of Kickxellomycotina fungi.</title>
        <authorList>
            <person name="Reynolds N.K."/>
            <person name="Stajich J.E."/>
            <person name="Barry K."/>
            <person name="Grigoriev I.V."/>
            <person name="Crous P."/>
            <person name="Smith M.E."/>
        </authorList>
    </citation>
    <scope>NUCLEOTIDE SEQUENCE</scope>
    <source>
        <strain evidence="10">NBRC 32514</strain>
    </source>
</reference>
<feature type="compositionally biased region" description="Low complexity" evidence="5">
    <location>
        <begin position="564"/>
        <end position="579"/>
    </location>
</feature>
<evidence type="ECO:0000256" key="5">
    <source>
        <dbReference type="SAM" id="MobiDB-lite"/>
    </source>
</evidence>
<evidence type="ECO:0000256" key="2">
    <source>
        <dbReference type="ARBA" id="ARBA00022723"/>
    </source>
</evidence>
<feature type="chain" id="PRO_5040995138" evidence="6">
    <location>
        <begin position="19"/>
        <end position="892"/>
    </location>
</feature>
<evidence type="ECO:0000256" key="1">
    <source>
        <dbReference type="ARBA" id="ARBA00010609"/>
    </source>
</evidence>
<dbReference type="Pfam" id="PF07732">
    <property type="entry name" value="Cu-oxidase_3"/>
    <property type="match status" value="1"/>
</dbReference>
<dbReference type="InterPro" id="IPR002355">
    <property type="entry name" value="Cu_oxidase_Cu_BS"/>
</dbReference>
<comment type="caution">
    <text evidence="10">The sequence shown here is derived from an EMBL/GenBank/DDBJ whole genome shotgun (WGS) entry which is preliminary data.</text>
</comment>
<dbReference type="SUPFAM" id="SSF49503">
    <property type="entry name" value="Cupredoxins"/>
    <property type="match status" value="3"/>
</dbReference>
<dbReference type="OrthoDB" id="2121828at2759"/>
<dbReference type="InterPro" id="IPR011707">
    <property type="entry name" value="Cu-oxidase-like_N"/>
</dbReference>
<keyword evidence="2" id="KW-0479">Metal-binding</keyword>
<dbReference type="GO" id="GO:0016491">
    <property type="term" value="F:oxidoreductase activity"/>
    <property type="evidence" value="ECO:0007669"/>
    <property type="project" value="UniProtKB-KW"/>
</dbReference>
<evidence type="ECO:0000313" key="11">
    <source>
        <dbReference type="Proteomes" id="UP001149813"/>
    </source>
</evidence>
<dbReference type="Pfam" id="PF07731">
    <property type="entry name" value="Cu-oxidase_2"/>
    <property type="match status" value="1"/>
</dbReference>
<dbReference type="InterPro" id="IPR008972">
    <property type="entry name" value="Cupredoxin"/>
</dbReference>
<evidence type="ECO:0000259" key="9">
    <source>
        <dbReference type="Pfam" id="PF07732"/>
    </source>
</evidence>
<evidence type="ECO:0000256" key="4">
    <source>
        <dbReference type="ARBA" id="ARBA00023008"/>
    </source>
</evidence>
<gene>
    <name evidence="10" type="primary">FET3_8</name>
    <name evidence="10" type="ORF">LPJ53_005342</name>
</gene>
<organism evidence="10 11">
    <name type="scientific">Coemansia erecta</name>
    <dbReference type="NCBI Taxonomy" id="147472"/>
    <lineage>
        <taxon>Eukaryota</taxon>
        <taxon>Fungi</taxon>
        <taxon>Fungi incertae sedis</taxon>
        <taxon>Zoopagomycota</taxon>
        <taxon>Kickxellomycotina</taxon>
        <taxon>Kickxellomycetes</taxon>
        <taxon>Kickxellales</taxon>
        <taxon>Kickxellaceae</taxon>
        <taxon>Coemansia</taxon>
    </lineage>
</organism>
<feature type="compositionally biased region" description="Basic residues" evidence="5">
    <location>
        <begin position="629"/>
        <end position="638"/>
    </location>
</feature>
<feature type="region of interest" description="Disordered" evidence="5">
    <location>
        <begin position="168"/>
        <end position="188"/>
    </location>
</feature>
<keyword evidence="4" id="KW-0186">Copper</keyword>
<dbReference type="InterPro" id="IPR045087">
    <property type="entry name" value="Cu-oxidase_fam"/>
</dbReference>
<dbReference type="InterPro" id="IPR011706">
    <property type="entry name" value="Cu-oxidase_C"/>
</dbReference>
<keyword evidence="11" id="KW-1185">Reference proteome</keyword>